<evidence type="ECO:0000313" key="1">
    <source>
        <dbReference type="EMBL" id="AFZ11331.1"/>
    </source>
</evidence>
<proteinExistence type="predicted"/>
<keyword evidence="2" id="KW-1185">Reference proteome</keyword>
<sequence length="100" mass="11685">MLHTTGIQQALTMTEEEILNTLSEKAKYCALYIKGNPSFVSNFLVESNALKKFGLMKDGEWEELEKELQRISRRAEINVPKSRTLFEYDPLWGWKYEPVL</sequence>
<evidence type="ECO:0000313" key="2">
    <source>
        <dbReference type="Proteomes" id="UP000010472"/>
    </source>
</evidence>
<protein>
    <submittedName>
        <fullName evidence="1">Uncharacterized protein</fullName>
    </submittedName>
</protein>
<dbReference type="EMBL" id="CP003620">
    <property type="protein sequence ID" value="AFZ11331.1"/>
    <property type="molecule type" value="Genomic_DNA"/>
</dbReference>
<organism evidence="1 2">
    <name type="scientific">Crinalium epipsammum PCC 9333</name>
    <dbReference type="NCBI Taxonomy" id="1173022"/>
    <lineage>
        <taxon>Bacteria</taxon>
        <taxon>Bacillati</taxon>
        <taxon>Cyanobacteriota</taxon>
        <taxon>Cyanophyceae</taxon>
        <taxon>Gomontiellales</taxon>
        <taxon>Gomontiellaceae</taxon>
        <taxon>Crinalium</taxon>
    </lineage>
</organism>
<dbReference type="HOGENOM" id="CLU_2301107_0_0_3"/>
<dbReference type="STRING" id="1173022.Cri9333_0350"/>
<name>K9VTQ3_9CYAN</name>
<dbReference type="AlphaFoldDB" id="K9VTQ3"/>
<dbReference type="KEGG" id="cep:Cri9333_0350"/>
<reference evidence="1 2" key="1">
    <citation type="submission" date="2012-06" db="EMBL/GenBank/DDBJ databases">
        <title>Finished chromosome of genome of Crinalium epipsammum PCC 9333.</title>
        <authorList>
            <consortium name="US DOE Joint Genome Institute"/>
            <person name="Gugger M."/>
            <person name="Coursin T."/>
            <person name="Rippka R."/>
            <person name="Tandeau De Marsac N."/>
            <person name="Huntemann M."/>
            <person name="Wei C.-L."/>
            <person name="Han J."/>
            <person name="Detter J.C."/>
            <person name="Han C."/>
            <person name="Tapia R."/>
            <person name="Davenport K."/>
            <person name="Daligault H."/>
            <person name="Erkkila T."/>
            <person name="Gu W."/>
            <person name="Munk A.C.C."/>
            <person name="Teshima H."/>
            <person name="Xu Y."/>
            <person name="Chain P."/>
            <person name="Chen A."/>
            <person name="Krypides N."/>
            <person name="Mavromatis K."/>
            <person name="Markowitz V."/>
            <person name="Szeto E."/>
            <person name="Ivanova N."/>
            <person name="Mikhailova N."/>
            <person name="Ovchinnikova G."/>
            <person name="Pagani I."/>
            <person name="Pati A."/>
            <person name="Goodwin L."/>
            <person name="Peters L."/>
            <person name="Pitluck S."/>
            <person name="Woyke T."/>
            <person name="Kerfeld C."/>
        </authorList>
    </citation>
    <scope>NUCLEOTIDE SEQUENCE [LARGE SCALE GENOMIC DNA]</scope>
    <source>
        <strain evidence="1 2">PCC 9333</strain>
    </source>
</reference>
<gene>
    <name evidence="1" type="ORF">Cri9333_0350</name>
</gene>
<accession>K9VTQ3</accession>
<dbReference type="Proteomes" id="UP000010472">
    <property type="component" value="Chromosome"/>
</dbReference>